<evidence type="ECO:0000313" key="2">
    <source>
        <dbReference type="Proteomes" id="UP001151760"/>
    </source>
</evidence>
<name>A0ABQ4WXP8_9ASTR</name>
<reference evidence="1" key="1">
    <citation type="journal article" date="2022" name="Int. J. Mol. Sci.">
        <title>Draft Genome of Tanacetum Coccineum: Genomic Comparison of Closely Related Tanacetum-Family Plants.</title>
        <authorList>
            <person name="Yamashiro T."/>
            <person name="Shiraishi A."/>
            <person name="Nakayama K."/>
            <person name="Satake H."/>
        </authorList>
    </citation>
    <scope>NUCLEOTIDE SEQUENCE</scope>
</reference>
<gene>
    <name evidence="1" type="ORF">Tco_0652458</name>
</gene>
<keyword evidence="2" id="KW-1185">Reference proteome</keyword>
<evidence type="ECO:0000313" key="1">
    <source>
        <dbReference type="EMBL" id="GJS57674.1"/>
    </source>
</evidence>
<dbReference type="EMBL" id="BQNB010009024">
    <property type="protein sequence ID" value="GJS57674.1"/>
    <property type="molecule type" value="Genomic_DNA"/>
</dbReference>
<accession>A0ABQ4WXP8</accession>
<comment type="caution">
    <text evidence="1">The sequence shown here is derived from an EMBL/GenBank/DDBJ whole genome shotgun (WGS) entry which is preliminary data.</text>
</comment>
<organism evidence="1 2">
    <name type="scientific">Tanacetum coccineum</name>
    <dbReference type="NCBI Taxonomy" id="301880"/>
    <lineage>
        <taxon>Eukaryota</taxon>
        <taxon>Viridiplantae</taxon>
        <taxon>Streptophyta</taxon>
        <taxon>Embryophyta</taxon>
        <taxon>Tracheophyta</taxon>
        <taxon>Spermatophyta</taxon>
        <taxon>Magnoliopsida</taxon>
        <taxon>eudicotyledons</taxon>
        <taxon>Gunneridae</taxon>
        <taxon>Pentapetalae</taxon>
        <taxon>asterids</taxon>
        <taxon>campanulids</taxon>
        <taxon>Asterales</taxon>
        <taxon>Asteraceae</taxon>
        <taxon>Asteroideae</taxon>
        <taxon>Anthemideae</taxon>
        <taxon>Anthemidinae</taxon>
        <taxon>Tanacetum</taxon>
    </lineage>
</organism>
<proteinExistence type="predicted"/>
<protein>
    <recommendedName>
        <fullName evidence="3">Cytochrome c biogenesis B</fullName>
    </recommendedName>
</protein>
<reference evidence="1" key="2">
    <citation type="submission" date="2022-01" db="EMBL/GenBank/DDBJ databases">
        <authorList>
            <person name="Yamashiro T."/>
            <person name="Shiraishi A."/>
            <person name="Satake H."/>
            <person name="Nakayama K."/>
        </authorList>
    </citation>
    <scope>NUCLEOTIDE SEQUENCE</scope>
</reference>
<evidence type="ECO:0008006" key="3">
    <source>
        <dbReference type="Google" id="ProtNLM"/>
    </source>
</evidence>
<dbReference type="Proteomes" id="UP001151760">
    <property type="component" value="Unassembled WGS sequence"/>
</dbReference>
<sequence>MASTNSFAVTNSMNLLIVLWERPSAIYFLSLPFLFNSLKFCSSYWWKYSNNTTLFPVKFSSWSFALPELPSQNIILSILLRECSISIAHNHNPPSSELGVSIIEIASYLRNTFCCCCLGAATSVSASSWIDASSSLRCDSSYLDSHLLASIPLGGSLGSLIYLC</sequence>